<feature type="domain" description="4Fe-4S ferredoxin-type" evidence="7">
    <location>
        <begin position="319"/>
        <end position="348"/>
    </location>
</feature>
<evidence type="ECO:0000313" key="9">
    <source>
        <dbReference type="Proteomes" id="UP000267250"/>
    </source>
</evidence>
<evidence type="ECO:0000256" key="3">
    <source>
        <dbReference type="ARBA" id="ARBA00022485"/>
    </source>
</evidence>
<dbReference type="Proteomes" id="UP000267250">
    <property type="component" value="Chromosome"/>
</dbReference>
<evidence type="ECO:0000259" key="7">
    <source>
        <dbReference type="PROSITE" id="PS51379"/>
    </source>
</evidence>
<keyword evidence="3" id="KW-0004">4Fe-4S</keyword>
<name>A0A3Q9HPR5_9FIRM</name>
<comment type="function">
    <text evidence="1">Ferredoxins are iron-sulfur proteins that transfer electrons in a wide variety of metabolic reactions.</text>
</comment>
<accession>A0A3Q9HPR5</accession>
<gene>
    <name evidence="8" type="ORF">BBF96_05600</name>
</gene>
<dbReference type="Gene3D" id="3.30.70.20">
    <property type="match status" value="1"/>
</dbReference>
<dbReference type="PANTHER" id="PTHR24960">
    <property type="entry name" value="PHOTOSYSTEM I IRON-SULFUR CENTER-RELATED"/>
    <property type="match status" value="1"/>
</dbReference>
<keyword evidence="9" id="KW-1185">Reference proteome</keyword>
<dbReference type="InterPro" id="IPR017900">
    <property type="entry name" value="4Fe4S_Fe_S_CS"/>
</dbReference>
<evidence type="ECO:0000256" key="5">
    <source>
        <dbReference type="ARBA" id="ARBA00023004"/>
    </source>
</evidence>
<dbReference type="InterPro" id="IPR017896">
    <property type="entry name" value="4Fe4S_Fe-S-bd"/>
</dbReference>
<keyword evidence="4" id="KW-0479">Metal-binding</keyword>
<dbReference type="AlphaFoldDB" id="A0A3Q9HPR5"/>
<evidence type="ECO:0000256" key="4">
    <source>
        <dbReference type="ARBA" id="ARBA00022723"/>
    </source>
</evidence>
<keyword evidence="5" id="KW-0408">Iron</keyword>
<dbReference type="InterPro" id="IPR007160">
    <property type="entry name" value="DUF362"/>
</dbReference>
<dbReference type="OrthoDB" id="9807879at2"/>
<evidence type="ECO:0000313" key="8">
    <source>
        <dbReference type="EMBL" id="AZR72910.1"/>
    </source>
</evidence>
<evidence type="ECO:0000256" key="1">
    <source>
        <dbReference type="ARBA" id="ARBA00003532"/>
    </source>
</evidence>
<dbReference type="GO" id="GO:0051539">
    <property type="term" value="F:4 iron, 4 sulfur cluster binding"/>
    <property type="evidence" value="ECO:0007669"/>
    <property type="project" value="UniProtKB-KW"/>
</dbReference>
<sequence>MNLKDNRVMILYCNRYEVNLIKERLKDGLEPWGGIRAFVKPGQKVLLKANLLMAKKPEEAATTHPAVVHAVAELVHEADGKAIIGDSPGGPFNRTLLQRVYRRTGMEAVAVATGAELNWEFGFVKHSFPEGKILKNVTVGKYIKNADLIINLPKLKTHGLTKMTGGVKNLFGAIPGLLKAEYHLNMQKIDDFADALIDIALFVSPGLTIMDGIIGMEGEGPSGGKPIELNTLLVSPNPFALDVVMAELVKIKPEKIPTIKMAKKRGLGYELKDVQLLGDPIGRLKPENFNSPNIDYSAKLLERRLPKPLAKWMTGLLRPKPVFDPEICVQCGDCIRSCPPQVIQKLEKGVNADLDKCIRCFCCQELCPKQAIRIHRPMLGRILFGK</sequence>
<dbReference type="GO" id="GO:0046872">
    <property type="term" value="F:metal ion binding"/>
    <property type="evidence" value="ECO:0007669"/>
    <property type="project" value="UniProtKB-KW"/>
</dbReference>
<dbReference type="Pfam" id="PF13237">
    <property type="entry name" value="Fer4_10"/>
    <property type="match status" value="1"/>
</dbReference>
<dbReference type="EMBL" id="CP016379">
    <property type="protein sequence ID" value="AZR72910.1"/>
    <property type="molecule type" value="Genomic_DNA"/>
</dbReference>
<evidence type="ECO:0000256" key="6">
    <source>
        <dbReference type="ARBA" id="ARBA00023014"/>
    </source>
</evidence>
<dbReference type="SUPFAM" id="SSF54862">
    <property type="entry name" value="4Fe-4S ferredoxins"/>
    <property type="match status" value="1"/>
</dbReference>
<dbReference type="PROSITE" id="PS51379">
    <property type="entry name" value="4FE4S_FER_2"/>
    <property type="match status" value="2"/>
</dbReference>
<dbReference type="RefSeq" id="WP_127016246.1">
    <property type="nucleotide sequence ID" value="NZ_CP016379.1"/>
</dbReference>
<organism evidence="8 9">
    <name type="scientific">Anoxybacter fermentans</name>
    <dbReference type="NCBI Taxonomy" id="1323375"/>
    <lineage>
        <taxon>Bacteria</taxon>
        <taxon>Bacillati</taxon>
        <taxon>Bacillota</taxon>
        <taxon>Clostridia</taxon>
        <taxon>Halanaerobiales</taxon>
        <taxon>Anoxybacter</taxon>
    </lineage>
</organism>
<proteinExistence type="predicted"/>
<dbReference type="Pfam" id="PF04015">
    <property type="entry name" value="DUF362"/>
    <property type="match status" value="1"/>
</dbReference>
<reference evidence="8 9" key="1">
    <citation type="submission" date="2016-07" db="EMBL/GenBank/DDBJ databases">
        <title>Genome and transcriptome analysis of iron-reducing fermentative bacteria Anoxybacter fermentans.</title>
        <authorList>
            <person name="Zeng X."/>
            <person name="Shao Z."/>
        </authorList>
    </citation>
    <scope>NUCLEOTIDE SEQUENCE [LARGE SCALE GENOMIC DNA]</scope>
    <source>
        <strain evidence="8 9">DY22613</strain>
    </source>
</reference>
<dbReference type="PANTHER" id="PTHR24960:SF76">
    <property type="entry name" value="4FE-4S FERREDOXIN-TYPE DOMAIN-CONTAINING PROTEIN"/>
    <property type="match status" value="1"/>
</dbReference>
<dbReference type="PROSITE" id="PS00198">
    <property type="entry name" value="4FE4S_FER_1"/>
    <property type="match status" value="2"/>
</dbReference>
<protein>
    <recommendedName>
        <fullName evidence="2">Ferredoxin</fullName>
    </recommendedName>
</protein>
<dbReference type="KEGG" id="aft:BBF96_05600"/>
<evidence type="ECO:0000256" key="2">
    <source>
        <dbReference type="ARBA" id="ARBA00013529"/>
    </source>
</evidence>
<dbReference type="InterPro" id="IPR050157">
    <property type="entry name" value="PSI_iron-sulfur_center"/>
</dbReference>
<feature type="domain" description="4Fe-4S ferredoxin-type" evidence="7">
    <location>
        <begin position="353"/>
        <end position="377"/>
    </location>
</feature>
<keyword evidence="6" id="KW-0411">Iron-sulfur</keyword>